<reference evidence="1" key="2">
    <citation type="journal article" date="2015" name="Fish Shellfish Immunol.">
        <title>Early steps in the European eel (Anguilla anguilla)-Vibrio vulnificus interaction in the gills: Role of the RtxA13 toxin.</title>
        <authorList>
            <person name="Callol A."/>
            <person name="Pajuelo D."/>
            <person name="Ebbesson L."/>
            <person name="Teles M."/>
            <person name="MacKenzie S."/>
            <person name="Amaro C."/>
        </authorList>
    </citation>
    <scope>NUCLEOTIDE SEQUENCE</scope>
</reference>
<accession>A0A0E9W9Z9</accession>
<dbReference type="AlphaFoldDB" id="A0A0E9W9Z9"/>
<sequence length="42" mass="5185">MAETLPVLITHCCCHLHLFQEQRQSFTVFKDKIFFKRQQYRL</sequence>
<evidence type="ECO:0000313" key="1">
    <source>
        <dbReference type="EMBL" id="JAH86385.1"/>
    </source>
</evidence>
<protein>
    <submittedName>
        <fullName evidence="1">Uncharacterized protein</fullName>
    </submittedName>
</protein>
<dbReference type="EMBL" id="GBXM01022192">
    <property type="protein sequence ID" value="JAH86385.1"/>
    <property type="molecule type" value="Transcribed_RNA"/>
</dbReference>
<reference evidence="1" key="1">
    <citation type="submission" date="2014-11" db="EMBL/GenBank/DDBJ databases">
        <authorList>
            <person name="Amaro Gonzalez C."/>
        </authorList>
    </citation>
    <scope>NUCLEOTIDE SEQUENCE</scope>
</reference>
<proteinExistence type="predicted"/>
<organism evidence="1">
    <name type="scientific">Anguilla anguilla</name>
    <name type="common">European freshwater eel</name>
    <name type="synonym">Muraena anguilla</name>
    <dbReference type="NCBI Taxonomy" id="7936"/>
    <lineage>
        <taxon>Eukaryota</taxon>
        <taxon>Metazoa</taxon>
        <taxon>Chordata</taxon>
        <taxon>Craniata</taxon>
        <taxon>Vertebrata</taxon>
        <taxon>Euteleostomi</taxon>
        <taxon>Actinopterygii</taxon>
        <taxon>Neopterygii</taxon>
        <taxon>Teleostei</taxon>
        <taxon>Anguilliformes</taxon>
        <taxon>Anguillidae</taxon>
        <taxon>Anguilla</taxon>
    </lineage>
</organism>
<name>A0A0E9W9Z9_ANGAN</name>